<name>A0A839E1Q4_9PSEU</name>
<keyword evidence="3" id="KW-1185">Reference proteome</keyword>
<reference evidence="2 3" key="1">
    <citation type="submission" date="2020-07" db="EMBL/GenBank/DDBJ databases">
        <title>Sequencing the genomes of 1000 actinobacteria strains.</title>
        <authorList>
            <person name="Klenk H.-P."/>
        </authorList>
    </citation>
    <scope>NUCLEOTIDE SEQUENCE [LARGE SCALE GENOMIC DNA]</scope>
    <source>
        <strain evidence="2 3">DSM 45975</strain>
    </source>
</reference>
<proteinExistence type="predicted"/>
<dbReference type="EMBL" id="JACGWZ010000010">
    <property type="protein sequence ID" value="MBA8827764.1"/>
    <property type="molecule type" value="Genomic_DNA"/>
</dbReference>
<dbReference type="AlphaFoldDB" id="A0A839E1Q4"/>
<accession>A0A839E1Q4</accession>
<comment type="caution">
    <text evidence="2">The sequence shown here is derived from an EMBL/GenBank/DDBJ whole genome shotgun (WGS) entry which is preliminary data.</text>
</comment>
<evidence type="ECO:0000313" key="2">
    <source>
        <dbReference type="EMBL" id="MBA8827764.1"/>
    </source>
</evidence>
<evidence type="ECO:0000313" key="3">
    <source>
        <dbReference type="Proteomes" id="UP000569329"/>
    </source>
</evidence>
<dbReference type="Proteomes" id="UP000569329">
    <property type="component" value="Unassembled WGS sequence"/>
</dbReference>
<feature type="region of interest" description="Disordered" evidence="1">
    <location>
        <begin position="134"/>
        <end position="155"/>
    </location>
</feature>
<organism evidence="2 3">
    <name type="scientific">Halosaccharopolyspora lacisalsi</name>
    <dbReference type="NCBI Taxonomy" id="1000566"/>
    <lineage>
        <taxon>Bacteria</taxon>
        <taxon>Bacillati</taxon>
        <taxon>Actinomycetota</taxon>
        <taxon>Actinomycetes</taxon>
        <taxon>Pseudonocardiales</taxon>
        <taxon>Pseudonocardiaceae</taxon>
        <taxon>Halosaccharopolyspora</taxon>
    </lineage>
</organism>
<protein>
    <submittedName>
        <fullName evidence="2">Uncharacterized protein</fullName>
    </submittedName>
</protein>
<dbReference type="RefSeq" id="WP_182546926.1">
    <property type="nucleotide sequence ID" value="NZ_JACGWZ010000010.1"/>
</dbReference>
<sequence>MVIRAGRDVMGLDEAAHAAGMDPQAMRRRLHRRGLAPVNAPPHSLVGNRRPRPALWDADQVRAELADDPIPNIPAVDAAADLLDRVEAANLLGLELESFDRARHEGRITLTPELCSDHQVPHWQRRSLNAVVQESANDPARGGGRPAGTEESKRDRVLTALRHIRETEEREPNQAELVRATGVSRMTVRAALADVQD</sequence>
<gene>
    <name evidence="2" type="ORF">FHX42_005171</name>
</gene>
<evidence type="ECO:0000256" key="1">
    <source>
        <dbReference type="SAM" id="MobiDB-lite"/>
    </source>
</evidence>